<dbReference type="EMBL" id="GDID01007423">
    <property type="protein sequence ID" value="JAP89183.1"/>
    <property type="molecule type" value="Transcribed_RNA"/>
</dbReference>
<feature type="non-terminal residue" evidence="1">
    <location>
        <position position="1"/>
    </location>
</feature>
<sequence>QIHLLILSLMKDENPNFDDLITYIRGGDQEIIHSVMTELTNLRSYSDRPLSQNQFDLFTNLSIAILDQYQKYSEILLQEAMVRKSQCSIEHKSSEGVQNAFQLDWTDVNMLLNSLRTFFILVNKRKAFGSEVTRGHKVFTYHTFWRGVYLNALESQIQDDDPQSIFIAVTAQIVVYIHLMRAFGLVEEDVRLWIVYFMNLSKKMMHSEVDLQISMFYEQIESVFSSADQEENELPLNRRNQIVRVLPNFSGYRCQYIDLKRLAPIKFEEEPLMNVENQQLQMELSQMMSQEVKMEDLRIVEQKREILNRYQLIKQIWKEDNELPMVEDVVKGNVITIQDKIDKYIQAQWDQIETCSLNWDDESIAECSMAESPLHERQ</sequence>
<feature type="non-terminal residue" evidence="1">
    <location>
        <position position="378"/>
    </location>
</feature>
<protein>
    <submittedName>
        <fullName evidence="1">Uncharacterized protein</fullName>
    </submittedName>
</protein>
<accession>A0A146JX19</accession>
<name>A0A146JX19_9EUKA</name>
<evidence type="ECO:0000313" key="1">
    <source>
        <dbReference type="EMBL" id="JAP89183.1"/>
    </source>
</evidence>
<dbReference type="AlphaFoldDB" id="A0A146JX19"/>
<organism evidence="1">
    <name type="scientific">Trepomonas sp. PC1</name>
    <dbReference type="NCBI Taxonomy" id="1076344"/>
    <lineage>
        <taxon>Eukaryota</taxon>
        <taxon>Metamonada</taxon>
        <taxon>Diplomonadida</taxon>
        <taxon>Hexamitidae</taxon>
        <taxon>Hexamitinae</taxon>
        <taxon>Trepomonas</taxon>
    </lineage>
</organism>
<gene>
    <name evidence="1" type="ORF">TPC1_31322</name>
</gene>
<reference evidence="1" key="1">
    <citation type="submission" date="2015-07" db="EMBL/GenBank/DDBJ databases">
        <title>Adaptation to a free-living lifestyle via gene acquisitions in the diplomonad Trepomonas sp. PC1.</title>
        <authorList>
            <person name="Xu F."/>
            <person name="Jerlstrom-Hultqvist J."/>
            <person name="Kolisko M."/>
            <person name="Simpson A.G.B."/>
            <person name="Roger A.J."/>
            <person name="Svard S.G."/>
            <person name="Andersson J.O."/>
        </authorList>
    </citation>
    <scope>NUCLEOTIDE SEQUENCE</scope>
    <source>
        <strain evidence="1">PC1</strain>
    </source>
</reference>
<proteinExistence type="predicted"/>